<keyword evidence="1" id="KW-0812">Transmembrane</keyword>
<name>A0A1I4HRL1_9BURK</name>
<keyword evidence="1" id="KW-1133">Transmembrane helix</keyword>
<protein>
    <recommendedName>
        <fullName evidence="4">Fimbrial assembly protein (PilN)</fullName>
    </recommendedName>
</protein>
<gene>
    <name evidence="2" type="ORF">SAMN02982985_00185</name>
</gene>
<proteinExistence type="predicted"/>
<keyword evidence="1" id="KW-0472">Membrane</keyword>
<sequence length="211" mass="23056">MSDLSELNKLGAAAGRRGDSRLNFVHRPGGAATRGWRLALLALGLAALLPAGANWLAQWQDVRRLEAQLAQAQPRPVARAVLDPARQRELDLQLKAIAEAVRQLNLPVARLIKTLQAPRDIRVALLSLDLNGQPELEQTEAGASVAKGMADSPAGALKIGAEAETAQDMINYLAFLNQQPLFKSVYLVKHEMSATTAEHAYRFQLEAQWRQ</sequence>
<keyword evidence="3" id="KW-1185">Reference proteome</keyword>
<reference evidence="2 3" key="1">
    <citation type="submission" date="2016-10" db="EMBL/GenBank/DDBJ databases">
        <authorList>
            <person name="de Groot N.N."/>
        </authorList>
    </citation>
    <scope>NUCLEOTIDE SEQUENCE [LARGE SCALE GENOMIC DNA]</scope>
    <source>
        <strain evidence="2 3">ATCC 43154</strain>
    </source>
</reference>
<dbReference type="STRING" id="758825.SAMN02982985_00185"/>
<dbReference type="EMBL" id="FOTW01000004">
    <property type="protein sequence ID" value="SFL44782.1"/>
    <property type="molecule type" value="Genomic_DNA"/>
</dbReference>
<evidence type="ECO:0008006" key="4">
    <source>
        <dbReference type="Google" id="ProtNLM"/>
    </source>
</evidence>
<evidence type="ECO:0000313" key="3">
    <source>
        <dbReference type="Proteomes" id="UP000199470"/>
    </source>
</evidence>
<evidence type="ECO:0000256" key="1">
    <source>
        <dbReference type="SAM" id="Phobius"/>
    </source>
</evidence>
<dbReference type="RefSeq" id="WP_093382378.1">
    <property type="nucleotide sequence ID" value="NZ_FOTW01000004.1"/>
</dbReference>
<feature type="transmembrane region" description="Helical" evidence="1">
    <location>
        <begin position="36"/>
        <end position="57"/>
    </location>
</feature>
<evidence type="ECO:0000313" key="2">
    <source>
        <dbReference type="EMBL" id="SFL44782.1"/>
    </source>
</evidence>
<organism evidence="2 3">
    <name type="scientific">Rugamonas rubra</name>
    <dbReference type="NCBI Taxonomy" id="758825"/>
    <lineage>
        <taxon>Bacteria</taxon>
        <taxon>Pseudomonadati</taxon>
        <taxon>Pseudomonadota</taxon>
        <taxon>Betaproteobacteria</taxon>
        <taxon>Burkholderiales</taxon>
        <taxon>Oxalobacteraceae</taxon>
        <taxon>Telluria group</taxon>
        <taxon>Rugamonas</taxon>
    </lineage>
</organism>
<dbReference type="Proteomes" id="UP000199470">
    <property type="component" value="Unassembled WGS sequence"/>
</dbReference>
<dbReference type="AlphaFoldDB" id="A0A1I4HRL1"/>
<accession>A0A1I4HRL1</accession>